<dbReference type="GO" id="GO:0006203">
    <property type="term" value="P:dGTP catabolic process"/>
    <property type="evidence" value="ECO:0007669"/>
    <property type="project" value="TreeGrafter"/>
</dbReference>
<dbReference type="EC" id="3.6.1.9" evidence="2"/>
<gene>
    <name evidence="2" type="primary">mazG</name>
    <name evidence="2" type="ORF">Ana3638_06640</name>
</gene>
<dbReference type="GO" id="GO:0046081">
    <property type="term" value="P:dUTP catabolic process"/>
    <property type="evidence" value="ECO:0007669"/>
    <property type="project" value="TreeGrafter"/>
</dbReference>
<feature type="domain" description="NTP pyrophosphohydrolase MazG-like" evidence="1">
    <location>
        <begin position="29"/>
        <end position="102"/>
    </location>
</feature>
<dbReference type="GO" id="GO:0046052">
    <property type="term" value="P:UTP catabolic process"/>
    <property type="evidence" value="ECO:0007669"/>
    <property type="project" value="TreeGrafter"/>
</dbReference>
<evidence type="ECO:0000313" key="2">
    <source>
        <dbReference type="EMBL" id="QHQ60487.1"/>
    </source>
</evidence>
<protein>
    <submittedName>
        <fullName evidence="2">Nucleoside triphosphate pyrophosphohydrolase</fullName>
        <ecNumber evidence="2">3.6.1.9</ecNumber>
    </submittedName>
</protein>
<dbReference type="InterPro" id="IPR004518">
    <property type="entry name" value="MazG-like_dom"/>
</dbReference>
<feature type="domain" description="NTP pyrophosphohydrolase MazG-like" evidence="1">
    <location>
        <begin position="173"/>
        <end position="232"/>
    </location>
</feature>
<sequence length="263" mass="30096">MEKKYNYDDFMNIIRQLRGENGCPWDREQTHESLRNCLIEEAYEVIEAINNKDTENLCEELGDILLQVALHTAIAEEQNEFGMEDVINGISKKMIHRHPHVFGNADEAAGMNGIDSETVIRNWDDIKKEEKNQRKASEGILSVPKALPANIRAEKVQKKAAKVGFDFENYNQALEKVYEELNELKLSKEKGDVRGIEEEFGDLMFSVVNLSRFLELNAENSLTNATNKFINRFVGIERLAELESKSLSEMSIVELDALWGRVK</sequence>
<dbReference type="GO" id="GO:0006950">
    <property type="term" value="P:response to stress"/>
    <property type="evidence" value="ECO:0007669"/>
    <property type="project" value="UniProtKB-ARBA"/>
</dbReference>
<dbReference type="Proteomes" id="UP000464314">
    <property type="component" value="Chromosome"/>
</dbReference>
<proteinExistence type="predicted"/>
<accession>A0A6P1TJK4</accession>
<dbReference type="AlphaFoldDB" id="A0A6P1TJK4"/>
<dbReference type="InterPro" id="IPR011551">
    <property type="entry name" value="NTP_PyrPHydrolase_MazG"/>
</dbReference>
<dbReference type="GO" id="GO:0046061">
    <property type="term" value="P:dATP catabolic process"/>
    <property type="evidence" value="ECO:0007669"/>
    <property type="project" value="TreeGrafter"/>
</dbReference>
<organism evidence="2 3">
    <name type="scientific">Anaerocolumna sedimenticola</name>
    <dbReference type="NCBI Taxonomy" id="2696063"/>
    <lineage>
        <taxon>Bacteria</taxon>
        <taxon>Bacillati</taxon>
        <taxon>Bacillota</taxon>
        <taxon>Clostridia</taxon>
        <taxon>Lachnospirales</taxon>
        <taxon>Lachnospiraceae</taxon>
        <taxon>Anaerocolumna</taxon>
    </lineage>
</organism>
<dbReference type="PANTHER" id="PTHR30522">
    <property type="entry name" value="NUCLEOSIDE TRIPHOSPHATE PYROPHOSPHOHYDROLASE"/>
    <property type="match status" value="1"/>
</dbReference>
<dbReference type="InterPro" id="IPR048015">
    <property type="entry name" value="NTP-PPase_MazG-like_N"/>
</dbReference>
<dbReference type="InterPro" id="IPR048011">
    <property type="entry name" value="NTP-PPase_MazG-like_C"/>
</dbReference>
<dbReference type="NCBIfam" id="TIGR00444">
    <property type="entry name" value="mazG"/>
    <property type="match status" value="1"/>
</dbReference>
<keyword evidence="3" id="KW-1185">Reference proteome</keyword>
<name>A0A6P1TJK4_9FIRM</name>
<dbReference type="PANTHER" id="PTHR30522:SF0">
    <property type="entry name" value="NUCLEOSIDE TRIPHOSPHATE PYROPHOSPHOHYDROLASE"/>
    <property type="match status" value="1"/>
</dbReference>
<evidence type="ECO:0000313" key="3">
    <source>
        <dbReference type="Proteomes" id="UP000464314"/>
    </source>
</evidence>
<dbReference type="NCBIfam" id="NF007113">
    <property type="entry name" value="PRK09562.1"/>
    <property type="match status" value="1"/>
</dbReference>
<reference evidence="2 3" key="1">
    <citation type="submission" date="2020-01" db="EMBL/GenBank/DDBJ databases">
        <title>Genome analysis of Anaerocolumna sp. CBA3638.</title>
        <authorList>
            <person name="Kim J."/>
            <person name="Roh S.W."/>
        </authorList>
    </citation>
    <scope>NUCLEOTIDE SEQUENCE [LARGE SCALE GENOMIC DNA]</scope>
    <source>
        <strain evidence="2 3">CBA3638</strain>
    </source>
</reference>
<dbReference type="GO" id="GO:0046076">
    <property type="term" value="P:dTTP catabolic process"/>
    <property type="evidence" value="ECO:0007669"/>
    <property type="project" value="TreeGrafter"/>
</dbReference>
<dbReference type="Gene3D" id="1.10.287.1080">
    <property type="entry name" value="MazG-like"/>
    <property type="match status" value="2"/>
</dbReference>
<dbReference type="RefSeq" id="WP_161837323.1">
    <property type="nucleotide sequence ID" value="NZ_CP048000.1"/>
</dbReference>
<dbReference type="GO" id="GO:0047429">
    <property type="term" value="F:nucleoside triphosphate diphosphatase activity"/>
    <property type="evidence" value="ECO:0007669"/>
    <property type="project" value="UniProtKB-EC"/>
</dbReference>
<dbReference type="EMBL" id="CP048000">
    <property type="protein sequence ID" value="QHQ60487.1"/>
    <property type="molecule type" value="Genomic_DNA"/>
</dbReference>
<dbReference type="Pfam" id="PF03819">
    <property type="entry name" value="MazG"/>
    <property type="match status" value="2"/>
</dbReference>
<evidence type="ECO:0000259" key="1">
    <source>
        <dbReference type="Pfam" id="PF03819"/>
    </source>
</evidence>
<dbReference type="CDD" id="cd11528">
    <property type="entry name" value="NTP-PPase_MazG_Nterm"/>
    <property type="match status" value="1"/>
</dbReference>
<dbReference type="SUPFAM" id="SSF101386">
    <property type="entry name" value="all-alpha NTP pyrophosphatases"/>
    <property type="match status" value="2"/>
</dbReference>
<dbReference type="KEGG" id="anr:Ana3638_06640"/>
<dbReference type="CDD" id="cd11529">
    <property type="entry name" value="NTP-PPase_MazG_Cterm"/>
    <property type="match status" value="1"/>
</dbReference>
<dbReference type="FunFam" id="1.10.287.1080:FF:000001">
    <property type="entry name" value="Nucleoside triphosphate pyrophosphohydrolase"/>
    <property type="match status" value="1"/>
</dbReference>
<dbReference type="GO" id="GO:0046047">
    <property type="term" value="P:TTP catabolic process"/>
    <property type="evidence" value="ECO:0007669"/>
    <property type="project" value="TreeGrafter"/>
</dbReference>
<keyword evidence="2" id="KW-0378">Hydrolase</keyword>